<protein>
    <recommendedName>
        <fullName evidence="3">Spore germination protein</fullName>
    </recommendedName>
</protein>
<dbReference type="OrthoDB" id="2943866at2"/>
<accession>A0A3D8GNJ1</accession>
<keyword evidence="2" id="KW-1185">Reference proteome</keyword>
<dbReference type="RefSeq" id="WP_115452978.1">
    <property type="nucleotide sequence ID" value="NZ_QNQT01000007.1"/>
</dbReference>
<dbReference type="Proteomes" id="UP000257144">
    <property type="component" value="Unassembled WGS sequence"/>
</dbReference>
<reference evidence="1 2" key="1">
    <citation type="submission" date="2018-07" db="EMBL/GenBank/DDBJ databases">
        <title>Bacillus sp. YLB-04 draft genome sequence.</title>
        <authorList>
            <person name="Yu L."/>
            <person name="Tang X."/>
        </authorList>
    </citation>
    <scope>NUCLEOTIDE SEQUENCE [LARGE SCALE GENOMIC DNA]</scope>
    <source>
        <strain evidence="1 2">YLB-04</strain>
    </source>
</reference>
<organism evidence="1 2">
    <name type="scientific">Neobacillus piezotolerans</name>
    <dbReference type="NCBI Taxonomy" id="2259171"/>
    <lineage>
        <taxon>Bacteria</taxon>
        <taxon>Bacillati</taxon>
        <taxon>Bacillota</taxon>
        <taxon>Bacilli</taxon>
        <taxon>Bacillales</taxon>
        <taxon>Bacillaceae</taxon>
        <taxon>Neobacillus</taxon>
    </lineage>
</organism>
<proteinExistence type="predicted"/>
<dbReference type="AlphaFoldDB" id="A0A3D8GNJ1"/>
<comment type="caution">
    <text evidence="1">The sequence shown here is derived from an EMBL/GenBank/DDBJ whole genome shotgun (WGS) entry which is preliminary data.</text>
</comment>
<evidence type="ECO:0008006" key="3">
    <source>
        <dbReference type="Google" id="ProtNLM"/>
    </source>
</evidence>
<evidence type="ECO:0000313" key="2">
    <source>
        <dbReference type="Proteomes" id="UP000257144"/>
    </source>
</evidence>
<sequence>MAITFGVGAININSQNTNSTVAIGQNQLPGWAAHRKVNNGQGFFAGNVVNTANGSVINDLDFIDGQMNNANVSPSAQGQTI</sequence>
<dbReference type="EMBL" id="QNQT01000007">
    <property type="protein sequence ID" value="RDU36050.1"/>
    <property type="molecule type" value="Genomic_DNA"/>
</dbReference>
<gene>
    <name evidence="1" type="ORF">DRW41_15800</name>
</gene>
<name>A0A3D8GNJ1_9BACI</name>
<evidence type="ECO:0000313" key="1">
    <source>
        <dbReference type="EMBL" id="RDU36050.1"/>
    </source>
</evidence>